<dbReference type="Pfam" id="PF03544">
    <property type="entry name" value="TonB_C"/>
    <property type="match status" value="1"/>
</dbReference>
<dbReference type="GO" id="GO:0055085">
    <property type="term" value="P:transmembrane transport"/>
    <property type="evidence" value="ECO:0007669"/>
    <property type="project" value="InterPro"/>
</dbReference>
<dbReference type="EMBL" id="FNAE01000005">
    <property type="protein sequence ID" value="SDE99665.1"/>
    <property type="molecule type" value="Genomic_DNA"/>
</dbReference>
<dbReference type="SUPFAM" id="SSF74653">
    <property type="entry name" value="TolA/TonB C-terminal domain"/>
    <property type="match status" value="1"/>
</dbReference>
<feature type="domain" description="TonB C-terminal" evidence="2">
    <location>
        <begin position="175"/>
        <end position="265"/>
    </location>
</feature>
<evidence type="ECO:0000313" key="3">
    <source>
        <dbReference type="EMBL" id="MDX5993748.1"/>
    </source>
</evidence>
<dbReference type="Proteomes" id="UP001278050">
    <property type="component" value="Unassembled WGS sequence"/>
</dbReference>
<reference evidence="3 6" key="2">
    <citation type="submission" date="2023-11" db="EMBL/GenBank/DDBJ databases">
        <title>MicrobeMod: A computational toolkit for identifying prokaryotic methylation and restriction-modification with nanopore sequencing.</title>
        <authorList>
            <person name="Crits-Christoph A."/>
            <person name="Kang S.C."/>
            <person name="Lee H."/>
            <person name="Ostrov N."/>
        </authorList>
    </citation>
    <scope>NUCLEOTIDE SEQUENCE [LARGE SCALE GENOMIC DNA]</scope>
    <source>
        <strain evidence="3 6">ATCC BAA-571</strain>
    </source>
</reference>
<sequence length="265" mass="29882">MSSLAMPAVQDSRPLALPSLHWRRRCTALGATLALHLGLGALLLTHWQVGEPPAPLVSTVQLQLLTLAPPVVPEPPAAIPELPQPVEPAQPDPAIERQRLEQAALARKRAEQQRLEQEQQRQRETQRREQERQRREAEVREQLEQQRLAEQREQAERQQAAAAAAERARQAEAAAASREFLPIAKQAPTYPQRALDKGLEGQCTVRYRVNEQGRVENPEAEPDCHPLFVRPSLNAAKSFRYQPRVIDGRAVAVESVRNTFTYRIE</sequence>
<dbReference type="Gene3D" id="3.30.1150.10">
    <property type="match status" value="1"/>
</dbReference>
<keyword evidence="6" id="KW-1185">Reference proteome</keyword>
<gene>
    <name evidence="4" type="ORF">SAMN05216575_10588</name>
    <name evidence="3" type="ORF">SIM71_16890</name>
</gene>
<name>A0A1G7HGX1_9GAMM</name>
<feature type="region of interest" description="Disordered" evidence="1">
    <location>
        <begin position="103"/>
        <end position="135"/>
    </location>
</feature>
<evidence type="ECO:0000313" key="6">
    <source>
        <dbReference type="Proteomes" id="UP001278050"/>
    </source>
</evidence>
<evidence type="ECO:0000259" key="2">
    <source>
        <dbReference type="PROSITE" id="PS52015"/>
    </source>
</evidence>
<dbReference type="AlphaFoldDB" id="A0A1G7HGX1"/>
<feature type="compositionally biased region" description="Low complexity" evidence="1">
    <location>
        <begin position="157"/>
        <end position="170"/>
    </location>
</feature>
<dbReference type="InterPro" id="IPR051045">
    <property type="entry name" value="TonB-dependent_transducer"/>
</dbReference>
<reference evidence="4 5" key="1">
    <citation type="submission" date="2016-10" db="EMBL/GenBank/DDBJ databases">
        <authorList>
            <person name="de Groot N.N."/>
        </authorList>
    </citation>
    <scope>NUCLEOTIDE SEQUENCE [LARGE SCALE GENOMIC DNA]</scope>
    <source>
        <strain evidence="4 5">JCM 10630</strain>
    </source>
</reference>
<proteinExistence type="predicted"/>
<dbReference type="Proteomes" id="UP000182413">
    <property type="component" value="Unassembled WGS sequence"/>
</dbReference>
<dbReference type="PROSITE" id="PS52015">
    <property type="entry name" value="TONB_CTD"/>
    <property type="match status" value="1"/>
</dbReference>
<accession>A0A1G7HGX1</accession>
<protein>
    <submittedName>
        <fullName evidence="3">Energy transducer TonB</fullName>
    </submittedName>
    <submittedName>
        <fullName evidence="4">TonB family C-terminal domain-containing protein</fullName>
    </submittedName>
</protein>
<dbReference type="PANTHER" id="PTHR33446">
    <property type="entry name" value="PROTEIN TONB-RELATED"/>
    <property type="match status" value="1"/>
</dbReference>
<evidence type="ECO:0000313" key="5">
    <source>
        <dbReference type="Proteomes" id="UP000182413"/>
    </source>
</evidence>
<dbReference type="EMBL" id="JAWXXP010000001">
    <property type="protein sequence ID" value="MDX5993748.1"/>
    <property type="molecule type" value="Genomic_DNA"/>
</dbReference>
<organism evidence="4 5">
    <name type="scientific">Ectopseudomonas alcaliphila</name>
    <dbReference type="NCBI Taxonomy" id="101564"/>
    <lineage>
        <taxon>Bacteria</taxon>
        <taxon>Pseudomonadati</taxon>
        <taxon>Pseudomonadota</taxon>
        <taxon>Gammaproteobacteria</taxon>
        <taxon>Pseudomonadales</taxon>
        <taxon>Pseudomonadaceae</taxon>
        <taxon>Ectopseudomonas</taxon>
    </lineage>
</organism>
<evidence type="ECO:0000313" key="4">
    <source>
        <dbReference type="EMBL" id="SDE99665.1"/>
    </source>
</evidence>
<dbReference type="RefSeq" id="WP_083366081.1">
    <property type="nucleotide sequence ID" value="NZ_CBCSET010000007.1"/>
</dbReference>
<feature type="compositionally biased region" description="Basic and acidic residues" evidence="1">
    <location>
        <begin position="108"/>
        <end position="135"/>
    </location>
</feature>
<feature type="region of interest" description="Disordered" evidence="1">
    <location>
        <begin position="148"/>
        <end position="170"/>
    </location>
</feature>
<dbReference type="InterPro" id="IPR037682">
    <property type="entry name" value="TonB_C"/>
</dbReference>
<evidence type="ECO:0000256" key="1">
    <source>
        <dbReference type="SAM" id="MobiDB-lite"/>
    </source>
</evidence>